<dbReference type="GO" id="GO:0005634">
    <property type="term" value="C:nucleus"/>
    <property type="evidence" value="ECO:0007669"/>
    <property type="project" value="UniProtKB-SubCell"/>
</dbReference>
<evidence type="ECO:0000256" key="1">
    <source>
        <dbReference type="ARBA" id="ARBA00022723"/>
    </source>
</evidence>
<keyword evidence="12" id="KW-1185">Reference proteome</keyword>
<dbReference type="InterPro" id="IPR045174">
    <property type="entry name" value="Dof"/>
</dbReference>
<evidence type="ECO:0000256" key="7">
    <source>
        <dbReference type="ARBA" id="ARBA00023242"/>
    </source>
</evidence>
<evidence type="ECO:0000256" key="5">
    <source>
        <dbReference type="ARBA" id="ARBA00023125"/>
    </source>
</evidence>
<organism evidence="11 12">
    <name type="scientific">Crotalaria pallida</name>
    <name type="common">Smooth rattlebox</name>
    <name type="synonym">Crotalaria striata</name>
    <dbReference type="NCBI Taxonomy" id="3830"/>
    <lineage>
        <taxon>Eukaryota</taxon>
        <taxon>Viridiplantae</taxon>
        <taxon>Streptophyta</taxon>
        <taxon>Embryophyta</taxon>
        <taxon>Tracheophyta</taxon>
        <taxon>Spermatophyta</taxon>
        <taxon>Magnoliopsida</taxon>
        <taxon>eudicotyledons</taxon>
        <taxon>Gunneridae</taxon>
        <taxon>Pentapetalae</taxon>
        <taxon>rosids</taxon>
        <taxon>fabids</taxon>
        <taxon>Fabales</taxon>
        <taxon>Fabaceae</taxon>
        <taxon>Papilionoideae</taxon>
        <taxon>50 kb inversion clade</taxon>
        <taxon>genistoids sensu lato</taxon>
        <taxon>core genistoids</taxon>
        <taxon>Crotalarieae</taxon>
        <taxon>Crotalaria</taxon>
    </lineage>
</organism>
<dbReference type="PANTHER" id="PTHR31089">
    <property type="entry name" value="CYCLIC DOF FACTOR 2"/>
    <property type="match status" value="1"/>
</dbReference>
<evidence type="ECO:0000256" key="2">
    <source>
        <dbReference type="ARBA" id="ARBA00022771"/>
    </source>
</evidence>
<dbReference type="EMBL" id="JAYWIO010000002">
    <property type="protein sequence ID" value="KAK7283962.1"/>
    <property type="molecule type" value="Genomic_DNA"/>
</dbReference>
<protein>
    <recommendedName>
        <fullName evidence="10">Dof-type domain-containing protein</fullName>
    </recommendedName>
</protein>
<evidence type="ECO:0000313" key="11">
    <source>
        <dbReference type="EMBL" id="KAK7283962.1"/>
    </source>
</evidence>
<reference evidence="11 12" key="1">
    <citation type="submission" date="2024-01" db="EMBL/GenBank/DDBJ databases">
        <title>The genomes of 5 underutilized Papilionoideae crops provide insights into root nodulation and disease resistanc.</title>
        <authorList>
            <person name="Yuan L."/>
        </authorList>
    </citation>
    <scope>NUCLEOTIDE SEQUENCE [LARGE SCALE GENOMIC DNA]</scope>
    <source>
        <strain evidence="11">ZHUSHIDOU_FW_LH</strain>
        <tissue evidence="11">Leaf</tissue>
    </source>
</reference>
<keyword evidence="4" id="KW-0805">Transcription regulation</keyword>
<evidence type="ECO:0000256" key="3">
    <source>
        <dbReference type="ARBA" id="ARBA00022833"/>
    </source>
</evidence>
<evidence type="ECO:0000256" key="6">
    <source>
        <dbReference type="ARBA" id="ARBA00023163"/>
    </source>
</evidence>
<dbReference type="GO" id="GO:0003700">
    <property type="term" value="F:DNA-binding transcription factor activity"/>
    <property type="evidence" value="ECO:0007669"/>
    <property type="project" value="InterPro"/>
</dbReference>
<keyword evidence="5 8" id="KW-0238">DNA-binding</keyword>
<dbReference type="Proteomes" id="UP001372338">
    <property type="component" value="Unassembled WGS sequence"/>
</dbReference>
<keyword evidence="1" id="KW-0479">Metal-binding</keyword>
<evidence type="ECO:0000313" key="12">
    <source>
        <dbReference type="Proteomes" id="UP001372338"/>
    </source>
</evidence>
<dbReference type="PROSITE" id="PS50884">
    <property type="entry name" value="ZF_DOF_2"/>
    <property type="match status" value="1"/>
</dbReference>
<feature type="region of interest" description="Disordered" evidence="9">
    <location>
        <begin position="386"/>
        <end position="415"/>
    </location>
</feature>
<keyword evidence="2 8" id="KW-0863">Zinc-finger</keyword>
<feature type="compositionally biased region" description="Polar residues" evidence="9">
    <location>
        <begin position="386"/>
        <end position="398"/>
    </location>
</feature>
<evidence type="ECO:0000259" key="10">
    <source>
        <dbReference type="PROSITE" id="PS50884"/>
    </source>
</evidence>
<name>A0AAN9IPP4_CROPI</name>
<keyword evidence="6" id="KW-0804">Transcription</keyword>
<comment type="caution">
    <text evidence="11">The sequence shown here is derived from an EMBL/GenBank/DDBJ whole genome shotgun (WGS) entry which is preliminary data.</text>
</comment>
<dbReference type="GO" id="GO:0008270">
    <property type="term" value="F:zinc ion binding"/>
    <property type="evidence" value="ECO:0007669"/>
    <property type="project" value="UniProtKB-KW"/>
</dbReference>
<dbReference type="GO" id="GO:0003677">
    <property type="term" value="F:DNA binding"/>
    <property type="evidence" value="ECO:0007669"/>
    <property type="project" value="UniProtKB-UniRule"/>
</dbReference>
<dbReference type="Pfam" id="PF02701">
    <property type="entry name" value="Zn_ribbon_Dof"/>
    <property type="match status" value="1"/>
</dbReference>
<evidence type="ECO:0000256" key="8">
    <source>
        <dbReference type="PROSITE-ProRule" id="PRU00071"/>
    </source>
</evidence>
<gene>
    <name evidence="11" type="ORF">RIF29_13712</name>
</gene>
<accession>A0AAN9IPP4</accession>
<evidence type="ECO:0000256" key="4">
    <source>
        <dbReference type="ARBA" id="ARBA00023015"/>
    </source>
</evidence>
<comment type="subcellular location">
    <subcellularLocation>
        <location evidence="8">Nucleus</location>
    </subcellularLocation>
</comment>
<keyword evidence="7 8" id="KW-0539">Nucleus</keyword>
<evidence type="ECO:0000256" key="9">
    <source>
        <dbReference type="SAM" id="MobiDB-lite"/>
    </source>
</evidence>
<keyword evidence="3" id="KW-0862">Zinc</keyword>
<feature type="domain" description="Dof-type" evidence="10">
    <location>
        <begin position="120"/>
        <end position="174"/>
    </location>
</feature>
<dbReference type="PANTHER" id="PTHR31089:SF66">
    <property type="entry name" value="DOF-TYPE ZINC FINGER DNA-BINDING FAMILY PROTEIN"/>
    <property type="match status" value="1"/>
</dbReference>
<dbReference type="InterPro" id="IPR003851">
    <property type="entry name" value="Znf_Dof"/>
</dbReference>
<dbReference type="AlphaFoldDB" id="A0AAN9IPP4"/>
<proteinExistence type="predicted"/>
<dbReference type="PROSITE" id="PS01361">
    <property type="entry name" value="ZF_DOF_1"/>
    <property type="match status" value="1"/>
</dbReference>
<sequence>MFQLREEEEEDPSIKLFETDIHIPQDSSHTLSLTQIHPQPINIIMNGFEQPSEGEMHVPLKEVSGKRTDPSEYVKGIPITYGSPIPELVSKVVHRTTGGKTAKRYIDEKEKVLKKPDKVLTCPRCNSSETKFCYFNNYNVNQPRHFCKRCQRYWTAGGTIRNVPVGAGKRKNKPSDLQYCQAPVAPNAVSSIQTDTNLASDVHFSSSDLPGTSRPVRGMGNILGLEEDAPLSESFETVLNLKCHKKIDVDCFTVKDDFEEPSSSSVRSAVSCEKEYSESGVDQAGLTLTQQCNDVTPLHPLHCYPVPPWPYQWNPCWNAMAFRPSNVTSGPTYMGSATMMTVPSFSTPTVELPVAPSLYWGCMPSWAGQKEESSMVSGYTFSGITSPTSSACSGNRSPTLGKHSRDGGAAGDDTMKQNLWVPKTVRINDADEAAKSSIWSTLITKSEQNKPIIKGTVFKSFEPKSNANSYSLDDNQILKANPAALSRSESFQESM</sequence>